<evidence type="ECO:0000259" key="1">
    <source>
        <dbReference type="Pfam" id="PF03372"/>
    </source>
</evidence>
<protein>
    <submittedName>
        <fullName evidence="2">Endonuclease/exonuclease/phosphatase family protein</fullName>
    </submittedName>
</protein>
<dbReference type="RefSeq" id="WP_203356579.1">
    <property type="nucleotide sequence ID" value="NZ_CP069127.1"/>
</dbReference>
<evidence type="ECO:0000313" key="3">
    <source>
        <dbReference type="Proteomes" id="UP000596248"/>
    </source>
</evidence>
<accession>A0ABX7FW56</accession>
<dbReference type="Proteomes" id="UP000596248">
    <property type="component" value="Chromosome"/>
</dbReference>
<dbReference type="InterPro" id="IPR005135">
    <property type="entry name" value="Endo/exonuclease/phosphatase"/>
</dbReference>
<dbReference type="InterPro" id="IPR036691">
    <property type="entry name" value="Endo/exonu/phosph_ase_sf"/>
</dbReference>
<name>A0ABX7FW56_BRECH</name>
<dbReference type="SUPFAM" id="SSF56219">
    <property type="entry name" value="DNase I-like"/>
    <property type="match status" value="1"/>
</dbReference>
<organism evidence="2 3">
    <name type="scientific">Brevibacillus choshinensis</name>
    <dbReference type="NCBI Taxonomy" id="54911"/>
    <lineage>
        <taxon>Bacteria</taxon>
        <taxon>Bacillati</taxon>
        <taxon>Bacillota</taxon>
        <taxon>Bacilli</taxon>
        <taxon>Bacillales</taxon>
        <taxon>Paenibacillaceae</taxon>
        <taxon>Brevibacillus</taxon>
    </lineage>
</organism>
<gene>
    <name evidence="2" type="ORF">JNE38_10940</name>
</gene>
<evidence type="ECO:0000313" key="2">
    <source>
        <dbReference type="EMBL" id="QRG69592.1"/>
    </source>
</evidence>
<dbReference type="EMBL" id="CP069127">
    <property type="protein sequence ID" value="QRG69592.1"/>
    <property type="molecule type" value="Genomic_DNA"/>
</dbReference>
<keyword evidence="2" id="KW-0255">Endonuclease</keyword>
<dbReference type="Pfam" id="PF03372">
    <property type="entry name" value="Exo_endo_phos"/>
    <property type="match status" value="1"/>
</dbReference>
<dbReference type="Gene3D" id="3.60.10.10">
    <property type="entry name" value="Endonuclease/exonuclease/phosphatase"/>
    <property type="match status" value="1"/>
</dbReference>
<dbReference type="InterPro" id="IPR051916">
    <property type="entry name" value="GPI-anchor_lipid_remodeler"/>
</dbReference>
<feature type="domain" description="Endonuclease/exonuclease/phosphatase" evidence="1">
    <location>
        <begin position="5"/>
        <end position="210"/>
    </location>
</feature>
<dbReference type="GO" id="GO:0004519">
    <property type="term" value="F:endonuclease activity"/>
    <property type="evidence" value="ECO:0007669"/>
    <property type="project" value="UniProtKB-KW"/>
</dbReference>
<dbReference type="PANTHER" id="PTHR14859:SF1">
    <property type="entry name" value="PGAP2-INTERACTING PROTEIN"/>
    <property type="match status" value="1"/>
</dbReference>
<dbReference type="PANTHER" id="PTHR14859">
    <property type="entry name" value="CALCOFLUOR WHITE HYPERSENSITIVE PROTEIN PRECURSOR"/>
    <property type="match status" value="1"/>
</dbReference>
<keyword evidence="2" id="KW-0378">Hydrolase</keyword>
<proteinExistence type="predicted"/>
<reference evidence="2 3" key="1">
    <citation type="submission" date="2021-01" db="EMBL/GenBank/DDBJ databases">
        <title>Identification of strong promoters based on the transcriptome of Brevibacillus choshinensis.</title>
        <authorList>
            <person name="Yao D."/>
            <person name="Zhang K."/>
            <person name="Wu J."/>
        </authorList>
    </citation>
    <scope>NUCLEOTIDE SEQUENCE [LARGE SCALE GENOMIC DNA]</scope>
    <source>
        <strain evidence="2 3">HPD31-SP3</strain>
    </source>
</reference>
<keyword evidence="2" id="KW-0540">Nuclease</keyword>
<keyword evidence="3" id="KW-1185">Reference proteome</keyword>
<sequence length="222" mass="25424">MLRAVSYNIHSGRDLFWRKRLEQMIQAMKELNADVIGLQEVHQNPKYGYQADFIAQQLNYEVVFAPSIPLAGGFYGNAFLTRHPFKDATVIQLPAKREKRTMLAATISWSGRDISVWNTHCSLNQASRSMQLRMLKELAAEQSGIPRLIMGDFNSPSISLLPYYADCAVVHGKENLPTIPAFRRRLDYIFASGHWNVCSYDLYPYTWSDHLPVIVELRLEDA</sequence>